<evidence type="ECO:0000313" key="1">
    <source>
        <dbReference type="EMBL" id="KAF5817187.1"/>
    </source>
</evidence>
<dbReference type="Gramene" id="mRNA:HanXRQr2_Chr02g0050041">
    <property type="protein sequence ID" value="CDS:HanXRQr2_Chr02g0050041.1"/>
    <property type="gene ID" value="HanXRQr2_Chr02g0050041"/>
</dbReference>
<reference evidence="2" key="2">
    <citation type="submission" date="2017-02" db="EMBL/GenBank/DDBJ databases">
        <title>Sunflower complete genome.</title>
        <authorList>
            <person name="Langlade N."/>
            <person name="Munos S."/>
        </authorList>
    </citation>
    <scope>NUCLEOTIDE SEQUENCE [LARGE SCALE GENOMIC DNA]</scope>
    <source>
        <tissue evidence="2">Leaves</tissue>
    </source>
</reference>
<evidence type="ECO:0000313" key="3">
    <source>
        <dbReference type="Proteomes" id="UP000215914"/>
    </source>
</evidence>
<dbReference type="EMBL" id="MNCJ02000317">
    <property type="protein sequence ID" value="KAF5817187.1"/>
    <property type="molecule type" value="Genomic_DNA"/>
</dbReference>
<dbReference type="InParanoid" id="A0A251VDT7"/>
<sequence length="50" mass="5738">MSATMKLKHRKTLTSLEKISGSATEDDYKSPCLRTVLCLLFFVCLWKLMV</sequence>
<gene>
    <name evidence="2" type="ORF">HannXRQ_Chr02g0034731</name>
    <name evidence="1" type="ORF">HanXRQr2_Chr02g0050041</name>
</gene>
<proteinExistence type="predicted"/>
<evidence type="ECO:0000313" key="2">
    <source>
        <dbReference type="EMBL" id="OTG33439.1"/>
    </source>
</evidence>
<reference evidence="1" key="3">
    <citation type="submission" date="2020-06" db="EMBL/GenBank/DDBJ databases">
        <title>Helianthus annuus Genome sequencing and assembly Release 2.</title>
        <authorList>
            <person name="Gouzy J."/>
            <person name="Langlade N."/>
            <person name="Munos S."/>
        </authorList>
    </citation>
    <scope>NUCLEOTIDE SEQUENCE</scope>
    <source>
        <tissue evidence="1">Leaves</tissue>
    </source>
</reference>
<protein>
    <submittedName>
        <fullName evidence="2">Uncharacterized protein</fullName>
    </submittedName>
</protein>
<dbReference type="AlphaFoldDB" id="A0A251VDT7"/>
<organism evidence="2 3">
    <name type="scientific">Helianthus annuus</name>
    <name type="common">Common sunflower</name>
    <dbReference type="NCBI Taxonomy" id="4232"/>
    <lineage>
        <taxon>Eukaryota</taxon>
        <taxon>Viridiplantae</taxon>
        <taxon>Streptophyta</taxon>
        <taxon>Embryophyta</taxon>
        <taxon>Tracheophyta</taxon>
        <taxon>Spermatophyta</taxon>
        <taxon>Magnoliopsida</taxon>
        <taxon>eudicotyledons</taxon>
        <taxon>Gunneridae</taxon>
        <taxon>Pentapetalae</taxon>
        <taxon>asterids</taxon>
        <taxon>campanulids</taxon>
        <taxon>Asterales</taxon>
        <taxon>Asteraceae</taxon>
        <taxon>Asteroideae</taxon>
        <taxon>Heliantheae alliance</taxon>
        <taxon>Heliantheae</taxon>
        <taxon>Helianthus</taxon>
    </lineage>
</organism>
<accession>A0A251VDT7</accession>
<dbReference type="Proteomes" id="UP000215914">
    <property type="component" value="Chromosome 2"/>
</dbReference>
<name>A0A251VDT7_HELAN</name>
<dbReference type="EMBL" id="CM007891">
    <property type="protein sequence ID" value="OTG33439.1"/>
    <property type="molecule type" value="Genomic_DNA"/>
</dbReference>
<reference evidence="1 3" key="1">
    <citation type="journal article" date="2017" name="Nature">
        <title>The sunflower genome provides insights into oil metabolism, flowering and Asterid evolution.</title>
        <authorList>
            <person name="Badouin H."/>
            <person name="Gouzy J."/>
            <person name="Grassa C.J."/>
            <person name="Murat F."/>
            <person name="Staton S.E."/>
            <person name="Cottret L."/>
            <person name="Lelandais-Briere C."/>
            <person name="Owens G.L."/>
            <person name="Carrere S."/>
            <person name="Mayjonade B."/>
            <person name="Legrand L."/>
            <person name="Gill N."/>
            <person name="Kane N.C."/>
            <person name="Bowers J.E."/>
            <person name="Hubner S."/>
            <person name="Bellec A."/>
            <person name="Berard A."/>
            <person name="Berges H."/>
            <person name="Blanchet N."/>
            <person name="Boniface M.C."/>
            <person name="Brunel D."/>
            <person name="Catrice O."/>
            <person name="Chaidir N."/>
            <person name="Claudel C."/>
            <person name="Donnadieu C."/>
            <person name="Faraut T."/>
            <person name="Fievet G."/>
            <person name="Helmstetter N."/>
            <person name="King M."/>
            <person name="Knapp S.J."/>
            <person name="Lai Z."/>
            <person name="Le Paslier M.C."/>
            <person name="Lippi Y."/>
            <person name="Lorenzon L."/>
            <person name="Mandel J.R."/>
            <person name="Marage G."/>
            <person name="Marchand G."/>
            <person name="Marquand E."/>
            <person name="Bret-Mestries E."/>
            <person name="Morien E."/>
            <person name="Nambeesan S."/>
            <person name="Nguyen T."/>
            <person name="Pegot-Espagnet P."/>
            <person name="Pouilly N."/>
            <person name="Raftis F."/>
            <person name="Sallet E."/>
            <person name="Schiex T."/>
            <person name="Thomas J."/>
            <person name="Vandecasteele C."/>
            <person name="Vares D."/>
            <person name="Vear F."/>
            <person name="Vautrin S."/>
            <person name="Crespi M."/>
            <person name="Mangin B."/>
            <person name="Burke J.M."/>
            <person name="Salse J."/>
            <person name="Munos S."/>
            <person name="Vincourt P."/>
            <person name="Rieseberg L.H."/>
            <person name="Langlade N.B."/>
        </authorList>
    </citation>
    <scope>NUCLEOTIDE SEQUENCE [LARGE SCALE GENOMIC DNA]</scope>
    <source>
        <strain evidence="3">cv. SF193</strain>
        <tissue evidence="1">Leaves</tissue>
    </source>
</reference>
<keyword evidence="3" id="KW-1185">Reference proteome</keyword>